<gene>
    <name evidence="1" type="ORF">A2988_01570</name>
</gene>
<proteinExistence type="predicted"/>
<reference evidence="1 2" key="1">
    <citation type="journal article" date="2016" name="Nat. Commun.">
        <title>Thousands of microbial genomes shed light on interconnected biogeochemical processes in an aquifer system.</title>
        <authorList>
            <person name="Anantharaman K."/>
            <person name="Brown C.T."/>
            <person name="Hug L.A."/>
            <person name="Sharon I."/>
            <person name="Castelle C.J."/>
            <person name="Probst A.J."/>
            <person name="Thomas B.C."/>
            <person name="Singh A."/>
            <person name="Wilkins M.J."/>
            <person name="Karaoz U."/>
            <person name="Brodie E.L."/>
            <person name="Williams K.H."/>
            <person name="Hubbard S.S."/>
            <person name="Banfield J.F."/>
        </authorList>
    </citation>
    <scope>NUCLEOTIDE SEQUENCE [LARGE SCALE GENOMIC DNA]</scope>
</reference>
<dbReference type="EMBL" id="MEYS01000002">
    <property type="protein sequence ID" value="OGD34149.1"/>
    <property type="molecule type" value="Genomic_DNA"/>
</dbReference>
<evidence type="ECO:0000313" key="1">
    <source>
        <dbReference type="EMBL" id="OGD34149.1"/>
    </source>
</evidence>
<dbReference type="AlphaFoldDB" id="A0A1F5BU65"/>
<comment type="caution">
    <text evidence="1">The sequence shown here is derived from an EMBL/GenBank/DDBJ whole genome shotgun (WGS) entry which is preliminary data.</text>
</comment>
<evidence type="ECO:0000313" key="2">
    <source>
        <dbReference type="Proteomes" id="UP000176650"/>
    </source>
</evidence>
<accession>A0A1F5BU65</accession>
<organism evidence="1 2">
    <name type="scientific">Candidatus Azambacteria bacterium RIFCSPLOWO2_01_FULL_46_25</name>
    <dbReference type="NCBI Taxonomy" id="1797298"/>
    <lineage>
        <taxon>Bacteria</taxon>
        <taxon>Candidatus Azamiibacteriota</taxon>
    </lineage>
</organism>
<sequence>MSDKFTFSSAGLVHELELAMDRAGGYNAGLVKRMCQGDHLVHIREYLLGHAEVKMPKRIITCAAFFNPAEFLGGGWSIWKGPADGDGLSGEEDQDERSLMITELDLAELLFETCLKEKEEYIAGEEKLKRLKTKNSVLLGGRQFLALRQDWQKNGSESALEWLYETKGATYLDFPGLVLRRPDGRRCLLAFCRDGGGRWGWGYYWLGGDWFGDNPSAVLASN</sequence>
<dbReference type="Proteomes" id="UP000176650">
    <property type="component" value="Unassembled WGS sequence"/>
</dbReference>
<protein>
    <submittedName>
        <fullName evidence="1">Uncharacterized protein</fullName>
    </submittedName>
</protein>
<name>A0A1F5BU65_9BACT</name>